<evidence type="ECO:0000313" key="3">
    <source>
        <dbReference type="Proteomes" id="UP001151760"/>
    </source>
</evidence>
<reference evidence="2" key="1">
    <citation type="journal article" date="2022" name="Int. J. Mol. Sci.">
        <title>Draft Genome of Tanacetum Coccineum: Genomic Comparison of Closely Related Tanacetum-Family Plants.</title>
        <authorList>
            <person name="Yamashiro T."/>
            <person name="Shiraishi A."/>
            <person name="Nakayama K."/>
            <person name="Satake H."/>
        </authorList>
    </citation>
    <scope>NUCLEOTIDE SEQUENCE</scope>
</reference>
<protein>
    <submittedName>
        <fullName evidence="2">Uncharacterized protein</fullName>
    </submittedName>
</protein>
<dbReference type="EMBL" id="BQNB010009416">
    <property type="protein sequence ID" value="GJS63241.1"/>
    <property type="molecule type" value="Genomic_DNA"/>
</dbReference>
<sequence length="309" mass="34527">MAFRSFFGEKHQTFKLQSKDGQINSVQAVDANFVVMKSSGIESGNNSSENALSKSVNETQMQMQKRNVDMGKALDGGLVVTESSGTDSDKQDTRSRLGNHTDALDADIRLVSNEEPRAGTVENADLKARIQEKVFANAILKNELRKLKGNSVDTKNSSKESYGSNDIAHNYYLEKAKKKAQDKNTNLKPREMPSARTYQTLNACTPKLRSNNQMSRNWPASKSSDVSLKVVQKADHSRNPSSFSDSKHFVCSTSQKCVFNANHDACVIKFQIEVNFRVKVQSPKTRNSNKFRRTEKSYSNTCMADLDMT</sequence>
<gene>
    <name evidence="2" type="ORF">Tco_0677805</name>
</gene>
<comment type="caution">
    <text evidence="2">The sequence shown here is derived from an EMBL/GenBank/DDBJ whole genome shotgun (WGS) entry which is preliminary data.</text>
</comment>
<organism evidence="2 3">
    <name type="scientific">Tanacetum coccineum</name>
    <dbReference type="NCBI Taxonomy" id="301880"/>
    <lineage>
        <taxon>Eukaryota</taxon>
        <taxon>Viridiplantae</taxon>
        <taxon>Streptophyta</taxon>
        <taxon>Embryophyta</taxon>
        <taxon>Tracheophyta</taxon>
        <taxon>Spermatophyta</taxon>
        <taxon>Magnoliopsida</taxon>
        <taxon>eudicotyledons</taxon>
        <taxon>Gunneridae</taxon>
        <taxon>Pentapetalae</taxon>
        <taxon>asterids</taxon>
        <taxon>campanulids</taxon>
        <taxon>Asterales</taxon>
        <taxon>Asteraceae</taxon>
        <taxon>Asteroideae</taxon>
        <taxon>Anthemideae</taxon>
        <taxon>Anthemidinae</taxon>
        <taxon>Tanacetum</taxon>
    </lineage>
</organism>
<evidence type="ECO:0000256" key="1">
    <source>
        <dbReference type="SAM" id="MobiDB-lite"/>
    </source>
</evidence>
<keyword evidence="3" id="KW-1185">Reference proteome</keyword>
<accession>A0ABQ4XEK7</accession>
<evidence type="ECO:0000313" key="2">
    <source>
        <dbReference type="EMBL" id="GJS63241.1"/>
    </source>
</evidence>
<name>A0ABQ4XEK7_9ASTR</name>
<feature type="region of interest" description="Disordered" evidence="1">
    <location>
        <begin position="81"/>
        <end position="100"/>
    </location>
</feature>
<proteinExistence type="predicted"/>
<feature type="region of interest" description="Disordered" evidence="1">
    <location>
        <begin position="177"/>
        <end position="197"/>
    </location>
</feature>
<dbReference type="Proteomes" id="UP001151760">
    <property type="component" value="Unassembled WGS sequence"/>
</dbReference>
<reference evidence="2" key="2">
    <citation type="submission" date="2022-01" db="EMBL/GenBank/DDBJ databases">
        <authorList>
            <person name="Yamashiro T."/>
            <person name="Shiraishi A."/>
            <person name="Satake H."/>
            <person name="Nakayama K."/>
        </authorList>
    </citation>
    <scope>NUCLEOTIDE SEQUENCE</scope>
</reference>